<keyword evidence="2" id="KW-1185">Reference proteome</keyword>
<dbReference type="Proteomes" id="UP000230233">
    <property type="component" value="Unassembled WGS sequence"/>
</dbReference>
<gene>
    <name evidence="1" type="ORF">B9Z55_026834</name>
</gene>
<accession>A0A2G5SI25</accession>
<protein>
    <recommendedName>
        <fullName evidence="3">F-box domain-containing protein</fullName>
    </recommendedName>
</protein>
<reference evidence="2" key="1">
    <citation type="submission" date="2017-10" db="EMBL/GenBank/DDBJ databases">
        <title>Rapid genome shrinkage in a self-fertile nematode reveals novel sperm competition proteins.</title>
        <authorList>
            <person name="Yin D."/>
            <person name="Schwarz E.M."/>
            <person name="Thomas C.G."/>
            <person name="Felde R.L."/>
            <person name="Korf I.F."/>
            <person name="Cutter A.D."/>
            <person name="Schartner C.M."/>
            <person name="Ralston E.J."/>
            <person name="Meyer B.J."/>
            <person name="Haag E.S."/>
        </authorList>
    </citation>
    <scope>NUCLEOTIDE SEQUENCE [LARGE SCALE GENOMIC DNA]</scope>
    <source>
        <strain evidence="2">JU1422</strain>
    </source>
</reference>
<sequence length="84" mass="9652">MGSKNSTMLEKPSEIQENRFMNSSNMFLTLPDVVLKEIMRKLSAREICLFDSGICEFGRFGEIERDFPGLLYNGTIHIHVLQNL</sequence>
<comment type="caution">
    <text evidence="1">The sequence shown here is derived from an EMBL/GenBank/DDBJ whole genome shotgun (WGS) entry which is preliminary data.</text>
</comment>
<dbReference type="EMBL" id="PDUG01000007">
    <property type="protein sequence ID" value="PIC14569.1"/>
    <property type="molecule type" value="Genomic_DNA"/>
</dbReference>
<organism evidence="1 2">
    <name type="scientific">Caenorhabditis nigoni</name>
    <dbReference type="NCBI Taxonomy" id="1611254"/>
    <lineage>
        <taxon>Eukaryota</taxon>
        <taxon>Metazoa</taxon>
        <taxon>Ecdysozoa</taxon>
        <taxon>Nematoda</taxon>
        <taxon>Chromadorea</taxon>
        <taxon>Rhabditida</taxon>
        <taxon>Rhabditina</taxon>
        <taxon>Rhabditomorpha</taxon>
        <taxon>Rhabditoidea</taxon>
        <taxon>Rhabditidae</taxon>
        <taxon>Peloderinae</taxon>
        <taxon>Caenorhabditis</taxon>
    </lineage>
</organism>
<evidence type="ECO:0000313" key="2">
    <source>
        <dbReference type="Proteomes" id="UP000230233"/>
    </source>
</evidence>
<evidence type="ECO:0000313" key="1">
    <source>
        <dbReference type="EMBL" id="PIC14569.1"/>
    </source>
</evidence>
<name>A0A2G5SI25_9PELO</name>
<proteinExistence type="predicted"/>
<evidence type="ECO:0008006" key="3">
    <source>
        <dbReference type="Google" id="ProtNLM"/>
    </source>
</evidence>
<dbReference type="AlphaFoldDB" id="A0A2G5SI25"/>